<comment type="caution">
    <text evidence="1">The sequence shown here is derived from an EMBL/GenBank/DDBJ whole genome shotgun (WGS) entry which is preliminary data.</text>
</comment>
<proteinExistence type="predicted"/>
<evidence type="ECO:0000313" key="2">
    <source>
        <dbReference type="Proteomes" id="UP001174909"/>
    </source>
</evidence>
<keyword evidence="2" id="KW-1185">Reference proteome</keyword>
<dbReference type="EMBL" id="CASHTH010003053">
    <property type="protein sequence ID" value="CAI8039673.1"/>
    <property type="molecule type" value="Genomic_DNA"/>
</dbReference>
<reference evidence="1" key="1">
    <citation type="submission" date="2023-03" db="EMBL/GenBank/DDBJ databases">
        <authorList>
            <person name="Steffen K."/>
            <person name="Cardenas P."/>
        </authorList>
    </citation>
    <scope>NUCLEOTIDE SEQUENCE</scope>
</reference>
<accession>A0AA35T1C1</accession>
<evidence type="ECO:0000313" key="1">
    <source>
        <dbReference type="EMBL" id="CAI8039673.1"/>
    </source>
</evidence>
<dbReference type="AlphaFoldDB" id="A0AA35T1C1"/>
<sequence length="70" mass="7764">MYLAGEDERNVEGAEYEGRLYTEQRFEMLGAFGGQRFDVDLDTSHGRDTATFLVNEQTGGYGGSSGFSRN</sequence>
<name>A0AA35T1C1_GEOBA</name>
<protein>
    <submittedName>
        <fullName evidence="1">Uncharacterized protein</fullName>
    </submittedName>
</protein>
<gene>
    <name evidence="1" type="ORF">GBAR_LOCUS22106</name>
</gene>
<dbReference type="Proteomes" id="UP001174909">
    <property type="component" value="Unassembled WGS sequence"/>
</dbReference>
<organism evidence="1 2">
    <name type="scientific">Geodia barretti</name>
    <name type="common">Barrett's horny sponge</name>
    <dbReference type="NCBI Taxonomy" id="519541"/>
    <lineage>
        <taxon>Eukaryota</taxon>
        <taxon>Metazoa</taxon>
        <taxon>Porifera</taxon>
        <taxon>Demospongiae</taxon>
        <taxon>Heteroscleromorpha</taxon>
        <taxon>Tetractinellida</taxon>
        <taxon>Astrophorina</taxon>
        <taxon>Geodiidae</taxon>
        <taxon>Geodia</taxon>
    </lineage>
</organism>